<dbReference type="Gene3D" id="3.40.190.10">
    <property type="entry name" value="Periplasmic binding protein-like II"/>
    <property type="match status" value="1"/>
</dbReference>
<dbReference type="SUPFAM" id="SSF53850">
    <property type="entry name" value="Periplasmic binding protein-like II"/>
    <property type="match status" value="1"/>
</dbReference>
<dbReference type="RefSeq" id="WP_342806943.1">
    <property type="nucleotide sequence ID" value="NZ_JAOPJZ010000002.1"/>
</dbReference>
<dbReference type="Proteomes" id="UP001321047">
    <property type="component" value="Unassembled WGS sequence"/>
</dbReference>
<dbReference type="PANTHER" id="PTHR43649">
    <property type="entry name" value="ARABINOSE-BINDING PROTEIN-RELATED"/>
    <property type="match status" value="1"/>
</dbReference>
<dbReference type="InterPro" id="IPR050490">
    <property type="entry name" value="Bact_solute-bd_prot1"/>
</dbReference>
<dbReference type="InterPro" id="IPR006311">
    <property type="entry name" value="TAT_signal"/>
</dbReference>
<organism evidence="1 2">
    <name type="scientific">Natronosalvus hydrolyticus</name>
    <dbReference type="NCBI Taxonomy" id="2979988"/>
    <lineage>
        <taxon>Archaea</taxon>
        <taxon>Methanobacteriati</taxon>
        <taxon>Methanobacteriota</taxon>
        <taxon>Stenosarchaea group</taxon>
        <taxon>Halobacteria</taxon>
        <taxon>Halobacteriales</taxon>
        <taxon>Natrialbaceae</taxon>
        <taxon>Natronosalvus</taxon>
    </lineage>
</organism>
<dbReference type="PROSITE" id="PS51257">
    <property type="entry name" value="PROKAR_LIPOPROTEIN"/>
    <property type="match status" value="1"/>
</dbReference>
<dbReference type="CDD" id="cd14748">
    <property type="entry name" value="PBP2_UgpB"/>
    <property type="match status" value="1"/>
</dbReference>
<proteinExistence type="predicted"/>
<gene>
    <name evidence="1" type="ORF">OB919_04820</name>
</gene>
<reference evidence="1 2" key="1">
    <citation type="submission" date="2022-09" db="EMBL/GenBank/DDBJ databases">
        <title>Enrichment on poylsaccharides allowed isolation of novel metabolic and taxonomic groups of Haloarchaea.</title>
        <authorList>
            <person name="Sorokin D.Y."/>
            <person name="Elcheninov A.G."/>
            <person name="Khizhniak T.V."/>
            <person name="Kolganova T.V."/>
            <person name="Kublanov I.V."/>
        </authorList>
    </citation>
    <scope>NUCLEOTIDE SEQUENCE [LARGE SCALE GENOMIC DNA]</scope>
    <source>
        <strain evidence="1 2">AArc-curdl1</strain>
    </source>
</reference>
<comment type="caution">
    <text evidence="1">The sequence shown here is derived from an EMBL/GenBank/DDBJ whole genome shotgun (WGS) entry which is preliminary data.</text>
</comment>
<dbReference type="AlphaFoldDB" id="A0AAP2Z6H4"/>
<evidence type="ECO:0000313" key="2">
    <source>
        <dbReference type="Proteomes" id="UP001321047"/>
    </source>
</evidence>
<sequence>MVRKLQSNQGSGRRTFLKTAATTGVVAGFAGCLGGDQGDSGNEVEFWTLFAGGDGDAMEAIVEKFNDEHDDIQVSRERQPFDEYYDSLFTSMTGGTPPDLAIFHTNELRRFVDTLTPLDDQVESGTKNAYVESIWNETEFGGSHVALPLDTHPNALYYNKDIFEEAGLDPESPPTNFEELQHAADEISANTDKQAFNPEPYGRFYTRQFVAWLSSVGSEFLNEDATGAAFDNDEALGLIEFYSDITDEFGWDSADASDDRGNRAFRAGDLAMTIDGTWFYGVLREADYDWGIAKPFVAPGATEQYTWANSHALAVPKNDDRSDEQTEAAVYAAEWLTQNSTEWGTTAGHMPASSDVLNSGTLQDADVWDATLNTFFEMADNDQLVYLPSTDNNEDYVRPINQTMAQVYSQQLDPEDALDEMVSAINDNLS</sequence>
<dbReference type="PANTHER" id="PTHR43649:SF12">
    <property type="entry name" value="DIACETYLCHITOBIOSE BINDING PROTEIN DASA"/>
    <property type="match status" value="1"/>
</dbReference>
<dbReference type="EMBL" id="JAOPJZ010000002">
    <property type="protein sequence ID" value="MCU4751310.1"/>
    <property type="molecule type" value="Genomic_DNA"/>
</dbReference>
<accession>A0AAP2Z6H4</accession>
<protein>
    <submittedName>
        <fullName evidence="1">ABC transporter substrate-binding protein</fullName>
    </submittedName>
</protein>
<dbReference type="Pfam" id="PF01547">
    <property type="entry name" value="SBP_bac_1"/>
    <property type="match status" value="1"/>
</dbReference>
<dbReference type="PROSITE" id="PS51318">
    <property type="entry name" value="TAT"/>
    <property type="match status" value="1"/>
</dbReference>
<evidence type="ECO:0000313" key="1">
    <source>
        <dbReference type="EMBL" id="MCU4751310.1"/>
    </source>
</evidence>
<name>A0AAP2Z6H4_9EURY</name>
<keyword evidence="2" id="KW-1185">Reference proteome</keyword>
<dbReference type="InterPro" id="IPR006059">
    <property type="entry name" value="SBP"/>
</dbReference>